<accession>A0A2J7PPZ1</accession>
<dbReference type="PANTHER" id="PTHR12858:SF1">
    <property type="entry name" value="PRE-RRNA-PROCESSING PROTEIN TSR1 HOMOLOG"/>
    <property type="match status" value="1"/>
</dbReference>
<sequence length="661" mass="75757">MFKQRFSVMMALPGGMTGTLDALKVADTALFLLSARHPDGIDAVGEKILVSSLAQGLPSTIMAVTELDYLSVWEQRKRMRRLQKAVSLWLPDEKIMILTRFGDGLPILRRAGSQKQHDIKYRNMRPYILAESVQYSPDNQGFEGTLKVTGYVRGRPLSVNSLIHITGWGDFQMSQIDAPDDPHPLEKRTNGNRKEAYEGSGNDKMEEDVRILEVAEPGKQESLQSEYIPDPMDCEQTWPTGMEFIEVDGGTRLAKRKIQKVPEGMSNYQAAWIPDSDAEEVDISEDKEDGMKTDMDELSEESSSEGEHDEEGESDAMTTDFGAEDEQYDENIDFAEEEEALKKVKEAQMDKLFPDERDTPEGTAARIRFQKYRGLKSFRTSPWDPKENLPSDYARIFQFKNFDRTCKRITKEENKEGALPGSYVTIHVIGVPQYFLKSRRPYQTIVLFGLLPHEQKMSLLNFVIKRPKVNGYNQKIIESNEEFVFHCGYRRFKARPIFSQHTSGTKHKYERFFQSDATVVASVFAPIMFPPAPVLVCKEMRYGMQELVATGRLLSVNPDRVVLKRVVLSGYPFKILKNSAVVRFMFFNREDIKWFMPVELRTKYGRRGHIKEPLGTHGHMKCVFDGQLKSQDTVLMHLYGRVFPEWKYEPYVTSTSTMFGC</sequence>
<dbReference type="EMBL" id="NEVH01022641">
    <property type="protein sequence ID" value="PNF18395.1"/>
    <property type="molecule type" value="Genomic_DNA"/>
</dbReference>
<reference evidence="9 10" key="1">
    <citation type="submission" date="2017-12" db="EMBL/GenBank/DDBJ databases">
        <title>Hemimetabolous genomes reveal molecular basis of termite eusociality.</title>
        <authorList>
            <person name="Harrison M.C."/>
            <person name="Jongepier E."/>
            <person name="Robertson H.M."/>
            <person name="Arning N."/>
            <person name="Bitard-Feildel T."/>
            <person name="Chao H."/>
            <person name="Childers C.P."/>
            <person name="Dinh H."/>
            <person name="Doddapaneni H."/>
            <person name="Dugan S."/>
            <person name="Gowin J."/>
            <person name="Greiner C."/>
            <person name="Han Y."/>
            <person name="Hu H."/>
            <person name="Hughes D.S.T."/>
            <person name="Huylmans A.-K."/>
            <person name="Kemena C."/>
            <person name="Kremer L.P.M."/>
            <person name="Lee S.L."/>
            <person name="Lopez-Ezquerra A."/>
            <person name="Mallet L."/>
            <person name="Monroy-Kuhn J.M."/>
            <person name="Moser A."/>
            <person name="Murali S.C."/>
            <person name="Muzny D.M."/>
            <person name="Otani S."/>
            <person name="Piulachs M.-D."/>
            <person name="Poelchau M."/>
            <person name="Qu J."/>
            <person name="Schaub F."/>
            <person name="Wada-Katsumata A."/>
            <person name="Worley K.C."/>
            <person name="Xie Q."/>
            <person name="Ylla G."/>
            <person name="Poulsen M."/>
            <person name="Gibbs R.A."/>
            <person name="Schal C."/>
            <person name="Richards S."/>
            <person name="Belles X."/>
            <person name="Korb J."/>
            <person name="Bornberg-Bauer E."/>
        </authorList>
    </citation>
    <scope>NUCLEOTIDE SEQUENCE [LARGE SCALE GENOMIC DNA]</scope>
    <source>
        <tissue evidence="9">Whole body</tissue>
    </source>
</reference>
<dbReference type="STRING" id="105785.A0A2J7PPZ1"/>
<dbReference type="InterPro" id="IPR007034">
    <property type="entry name" value="BMS1_TSR1_C"/>
</dbReference>
<dbReference type="SMART" id="SM01362">
    <property type="entry name" value="DUF663"/>
    <property type="match status" value="1"/>
</dbReference>
<keyword evidence="2" id="KW-0690">Ribosome biogenesis</keyword>
<evidence type="ECO:0000256" key="7">
    <source>
        <dbReference type="SAM" id="MobiDB-lite"/>
    </source>
</evidence>
<evidence type="ECO:0000256" key="5">
    <source>
        <dbReference type="ARBA" id="ARBA00038288"/>
    </source>
</evidence>
<dbReference type="InterPro" id="IPR039761">
    <property type="entry name" value="Bms1/Tsr1"/>
</dbReference>
<dbReference type="AlphaFoldDB" id="A0A2J7PPZ1"/>
<dbReference type="GO" id="GO:0005525">
    <property type="term" value="F:GTP binding"/>
    <property type="evidence" value="ECO:0007669"/>
    <property type="project" value="TreeGrafter"/>
</dbReference>
<dbReference type="InterPro" id="IPR030387">
    <property type="entry name" value="G_Bms1/Tsr1_dom"/>
</dbReference>
<organism evidence="9 10">
    <name type="scientific">Cryptotermes secundus</name>
    <dbReference type="NCBI Taxonomy" id="105785"/>
    <lineage>
        <taxon>Eukaryota</taxon>
        <taxon>Metazoa</taxon>
        <taxon>Ecdysozoa</taxon>
        <taxon>Arthropoda</taxon>
        <taxon>Hexapoda</taxon>
        <taxon>Insecta</taxon>
        <taxon>Pterygota</taxon>
        <taxon>Neoptera</taxon>
        <taxon>Polyneoptera</taxon>
        <taxon>Dictyoptera</taxon>
        <taxon>Blattodea</taxon>
        <taxon>Blattoidea</taxon>
        <taxon>Termitoidae</taxon>
        <taxon>Kalotermitidae</taxon>
        <taxon>Cryptotermitinae</taxon>
        <taxon>Cryptotermes</taxon>
    </lineage>
</organism>
<proteinExistence type="inferred from homology"/>
<evidence type="ECO:0000256" key="4">
    <source>
        <dbReference type="ARBA" id="ARBA00037087"/>
    </source>
</evidence>
<dbReference type="InParanoid" id="A0A2J7PPZ1"/>
<dbReference type="GO" id="GO:0005730">
    <property type="term" value="C:nucleolus"/>
    <property type="evidence" value="ECO:0007669"/>
    <property type="project" value="UniProtKB-SubCell"/>
</dbReference>
<keyword evidence="3" id="KW-0539">Nucleus</keyword>
<protein>
    <recommendedName>
        <fullName evidence="6">Pre-rRNA-processing protein TSR1 homolog</fullName>
    </recommendedName>
</protein>
<feature type="compositionally biased region" description="Acidic residues" evidence="7">
    <location>
        <begin position="296"/>
        <end position="314"/>
    </location>
</feature>
<feature type="domain" description="Bms1-type G" evidence="8">
    <location>
        <begin position="1"/>
        <end position="117"/>
    </location>
</feature>
<dbReference type="GO" id="GO:0003924">
    <property type="term" value="F:GTPase activity"/>
    <property type="evidence" value="ECO:0007669"/>
    <property type="project" value="TreeGrafter"/>
</dbReference>
<dbReference type="SMART" id="SM00785">
    <property type="entry name" value="AARP2CN"/>
    <property type="match status" value="1"/>
</dbReference>
<dbReference type="PROSITE" id="PS51714">
    <property type="entry name" value="G_BMS1"/>
    <property type="match status" value="1"/>
</dbReference>
<dbReference type="GO" id="GO:0000462">
    <property type="term" value="P:maturation of SSU-rRNA from tricistronic rRNA transcript (SSU-rRNA, 5.8S rRNA, LSU-rRNA)"/>
    <property type="evidence" value="ECO:0007669"/>
    <property type="project" value="TreeGrafter"/>
</dbReference>
<evidence type="ECO:0000256" key="3">
    <source>
        <dbReference type="ARBA" id="ARBA00023242"/>
    </source>
</evidence>
<comment type="function">
    <text evidence="4">Required during maturation of the 40S ribosomal subunit in the nucleolus.</text>
</comment>
<keyword evidence="10" id="KW-1185">Reference proteome</keyword>
<dbReference type="Pfam" id="PF08142">
    <property type="entry name" value="AARP2CN"/>
    <property type="match status" value="1"/>
</dbReference>
<name>A0A2J7PPZ1_9NEOP</name>
<dbReference type="InterPro" id="IPR012948">
    <property type="entry name" value="AARP2CN"/>
</dbReference>
<evidence type="ECO:0000256" key="1">
    <source>
        <dbReference type="ARBA" id="ARBA00004604"/>
    </source>
</evidence>
<gene>
    <name evidence="9" type="primary">tsr1</name>
    <name evidence="9" type="ORF">B7P43_G11003</name>
</gene>
<dbReference type="GO" id="GO:0000479">
    <property type="term" value="P:endonucleolytic cleavage of tricistronic rRNA transcript (SSU-rRNA, 5.8S rRNA, LSU-rRNA)"/>
    <property type="evidence" value="ECO:0007669"/>
    <property type="project" value="TreeGrafter"/>
</dbReference>
<feature type="compositionally biased region" description="Basic and acidic residues" evidence="7">
    <location>
        <begin position="180"/>
        <end position="204"/>
    </location>
</feature>
<dbReference type="GO" id="GO:0030688">
    <property type="term" value="C:preribosome, small subunit precursor"/>
    <property type="evidence" value="ECO:0007669"/>
    <property type="project" value="TreeGrafter"/>
</dbReference>
<feature type="region of interest" description="Disordered" evidence="7">
    <location>
        <begin position="275"/>
        <end position="315"/>
    </location>
</feature>
<feature type="region of interest" description="Disordered" evidence="7">
    <location>
        <begin position="179"/>
        <end position="204"/>
    </location>
</feature>
<comment type="caution">
    <text evidence="9">The sequence shown here is derived from an EMBL/GenBank/DDBJ whole genome shotgun (WGS) entry which is preliminary data.</text>
</comment>
<dbReference type="OrthoDB" id="119302at2759"/>
<evidence type="ECO:0000256" key="2">
    <source>
        <dbReference type="ARBA" id="ARBA00022517"/>
    </source>
</evidence>
<comment type="subcellular location">
    <subcellularLocation>
        <location evidence="1">Nucleus</location>
        <location evidence="1">Nucleolus</location>
    </subcellularLocation>
</comment>
<dbReference type="GO" id="GO:0034511">
    <property type="term" value="F:U3 snoRNA binding"/>
    <property type="evidence" value="ECO:0007669"/>
    <property type="project" value="TreeGrafter"/>
</dbReference>
<comment type="similarity">
    <text evidence="5">Belongs to the TRAFAC class translation factor GTPase superfamily. Bms1-like GTPase family. TSR1 subfamily.</text>
</comment>
<dbReference type="Proteomes" id="UP000235965">
    <property type="component" value="Unassembled WGS sequence"/>
</dbReference>
<evidence type="ECO:0000256" key="6">
    <source>
        <dbReference type="ARBA" id="ARBA00040070"/>
    </source>
</evidence>
<dbReference type="PANTHER" id="PTHR12858">
    <property type="entry name" value="RIBOSOME BIOGENESIS PROTEIN"/>
    <property type="match status" value="1"/>
</dbReference>
<feature type="compositionally biased region" description="Acidic residues" evidence="7">
    <location>
        <begin position="276"/>
        <end position="288"/>
    </location>
</feature>
<dbReference type="Pfam" id="PF22298">
    <property type="entry name" value="Tsr1_G-like"/>
    <property type="match status" value="1"/>
</dbReference>
<evidence type="ECO:0000259" key="8">
    <source>
        <dbReference type="PROSITE" id="PS51714"/>
    </source>
</evidence>
<dbReference type="FunCoup" id="A0A2J7PPZ1">
    <property type="interactions" value="1501"/>
</dbReference>
<dbReference type="Pfam" id="PF04950">
    <property type="entry name" value="RIBIOP_C"/>
    <property type="match status" value="1"/>
</dbReference>
<evidence type="ECO:0000313" key="10">
    <source>
        <dbReference type="Proteomes" id="UP000235965"/>
    </source>
</evidence>
<evidence type="ECO:0000313" key="9">
    <source>
        <dbReference type="EMBL" id="PNF18395.1"/>
    </source>
</evidence>